<dbReference type="GO" id="GO:0055085">
    <property type="term" value="P:transmembrane transport"/>
    <property type="evidence" value="ECO:0007669"/>
    <property type="project" value="InterPro"/>
</dbReference>
<keyword evidence="4 7" id="KW-0812">Transmembrane</keyword>
<evidence type="ECO:0000313" key="9">
    <source>
        <dbReference type="EMBL" id="KPQ42901.1"/>
    </source>
</evidence>
<feature type="transmembrane region" description="Helical" evidence="7">
    <location>
        <begin position="74"/>
        <end position="95"/>
    </location>
</feature>
<evidence type="ECO:0000256" key="6">
    <source>
        <dbReference type="ARBA" id="ARBA00023136"/>
    </source>
</evidence>
<evidence type="ECO:0000256" key="1">
    <source>
        <dbReference type="ARBA" id="ARBA00004651"/>
    </source>
</evidence>
<dbReference type="PATRIC" id="fig|1719120.3.peg.2774"/>
<dbReference type="Proteomes" id="UP000050360">
    <property type="component" value="Unassembled WGS sequence"/>
</dbReference>
<evidence type="ECO:0000256" key="2">
    <source>
        <dbReference type="ARBA" id="ARBA00022448"/>
    </source>
</evidence>
<evidence type="ECO:0000256" key="7">
    <source>
        <dbReference type="RuleBase" id="RU363032"/>
    </source>
</evidence>
<evidence type="ECO:0000256" key="5">
    <source>
        <dbReference type="ARBA" id="ARBA00022989"/>
    </source>
</evidence>
<comment type="subcellular location">
    <subcellularLocation>
        <location evidence="1 7">Cell membrane</location>
        <topology evidence="1 7">Multi-pass membrane protein</topology>
    </subcellularLocation>
</comment>
<feature type="transmembrane region" description="Helical" evidence="7">
    <location>
        <begin position="229"/>
        <end position="250"/>
    </location>
</feature>
<comment type="caution">
    <text evidence="9">The sequence shown here is derived from an EMBL/GenBank/DDBJ whole genome shotgun (WGS) entry which is preliminary data.</text>
</comment>
<dbReference type="CDD" id="cd06261">
    <property type="entry name" value="TM_PBP2"/>
    <property type="match status" value="1"/>
</dbReference>
<dbReference type="PANTHER" id="PTHR30151">
    <property type="entry name" value="ALKANE SULFONATE ABC TRANSPORTER-RELATED, MEMBRANE SUBUNIT"/>
    <property type="match status" value="1"/>
</dbReference>
<dbReference type="GO" id="GO:0005886">
    <property type="term" value="C:plasma membrane"/>
    <property type="evidence" value="ECO:0007669"/>
    <property type="project" value="UniProtKB-SubCell"/>
</dbReference>
<keyword evidence="5 7" id="KW-1133">Transmembrane helix</keyword>
<keyword evidence="6 7" id="KW-0472">Membrane</keyword>
<organism evidence="9 10">
    <name type="scientific">Candidatus Methanoperedens nitratireducens</name>
    <dbReference type="NCBI Taxonomy" id="1392998"/>
    <lineage>
        <taxon>Archaea</taxon>
        <taxon>Methanobacteriati</taxon>
        <taxon>Methanobacteriota</taxon>
        <taxon>Stenosarchaea group</taxon>
        <taxon>Methanomicrobia</taxon>
        <taxon>Methanosarcinales</taxon>
        <taxon>ANME-2 cluster</taxon>
        <taxon>Candidatus Methanoperedentaceae</taxon>
        <taxon>Candidatus Methanoperedens</taxon>
    </lineage>
</organism>
<dbReference type="InterPro" id="IPR000515">
    <property type="entry name" value="MetI-like"/>
</dbReference>
<evidence type="ECO:0000256" key="3">
    <source>
        <dbReference type="ARBA" id="ARBA00022475"/>
    </source>
</evidence>
<feature type="transmembrane region" description="Helical" evidence="7">
    <location>
        <begin position="115"/>
        <end position="145"/>
    </location>
</feature>
<feature type="domain" description="ABC transmembrane type-1" evidence="8">
    <location>
        <begin position="67"/>
        <end position="247"/>
    </location>
</feature>
<feature type="transmembrane region" description="Helical" evidence="7">
    <location>
        <begin position="20"/>
        <end position="44"/>
    </location>
</feature>
<dbReference type="AlphaFoldDB" id="A0A0P7ZDX3"/>
<gene>
    <name evidence="9" type="ORF">MPEBLZ_02542</name>
</gene>
<dbReference type="InterPro" id="IPR035906">
    <property type="entry name" value="MetI-like_sf"/>
</dbReference>
<evidence type="ECO:0000259" key="8">
    <source>
        <dbReference type="PROSITE" id="PS50928"/>
    </source>
</evidence>
<dbReference type="Pfam" id="PF00528">
    <property type="entry name" value="BPD_transp_1"/>
    <property type="match status" value="1"/>
</dbReference>
<keyword evidence="3" id="KW-1003">Cell membrane</keyword>
<dbReference type="SUPFAM" id="SSF161098">
    <property type="entry name" value="MetI-like"/>
    <property type="match status" value="1"/>
</dbReference>
<proteinExistence type="inferred from homology"/>
<reference evidence="9 10" key="1">
    <citation type="submission" date="2015-09" db="EMBL/GenBank/DDBJ databases">
        <title>A metagenomics-based metabolic model of nitrate-dependent anaerobic oxidation of methane by Methanoperedens-like archaea.</title>
        <authorList>
            <person name="Arshad A."/>
            <person name="Speth D.R."/>
            <person name="De Graaf R.M."/>
            <person name="Op Den Camp H.J."/>
            <person name="Jetten M.S."/>
            <person name="Welte C.U."/>
        </authorList>
    </citation>
    <scope>NUCLEOTIDE SEQUENCE [LARGE SCALE GENOMIC DNA]</scope>
</reference>
<accession>A0A0P7ZDX3</accession>
<keyword evidence="2 7" id="KW-0813">Transport</keyword>
<protein>
    <submittedName>
        <fullName evidence="9">Sulfonate ABC transporter, permease protein</fullName>
    </submittedName>
</protein>
<evidence type="ECO:0000313" key="10">
    <source>
        <dbReference type="Proteomes" id="UP000050360"/>
    </source>
</evidence>
<evidence type="ECO:0000256" key="4">
    <source>
        <dbReference type="ARBA" id="ARBA00022692"/>
    </source>
</evidence>
<name>A0A0P7ZDX3_9EURY</name>
<dbReference type="EMBL" id="LKCM01000198">
    <property type="protein sequence ID" value="KPQ42901.1"/>
    <property type="molecule type" value="Genomic_DNA"/>
</dbReference>
<dbReference type="PANTHER" id="PTHR30151:SF0">
    <property type="entry name" value="ABC TRANSPORTER PERMEASE PROTEIN MJ0413-RELATED"/>
    <property type="match status" value="1"/>
</dbReference>
<sequence>MSGEIFSNLKDKVIGRSHGLILVFLFFIAWEILPRSGIVSSVFFPPFSDTVIALKNLALSGELFFHLKASMERSLIGFGLAAIVAIPLGFVMGWYTRFEKYTDLLMQSLRNTSQFALLPLFILLLGIGEVSKIAMVFYAAVWFMLVNTISGVKNVDPLYIKAAKSFGISNYYLFKKVILPGSFPSIIAGARLSAKSAVMVVIAAEMLAARSGLGYFIQDSQLMFRIPEMYAGILTLSIIGVSMNYILIWIEKRATYWKGDLDSAIL</sequence>
<dbReference type="FunFam" id="1.10.3720.10:FF:000003">
    <property type="entry name" value="Aliphatic sulfonate ABC transporter permease"/>
    <property type="match status" value="1"/>
</dbReference>
<dbReference type="Gene3D" id="1.10.3720.10">
    <property type="entry name" value="MetI-like"/>
    <property type="match status" value="1"/>
</dbReference>
<dbReference type="PROSITE" id="PS50928">
    <property type="entry name" value="ABC_TM1"/>
    <property type="match status" value="1"/>
</dbReference>
<comment type="similarity">
    <text evidence="7">Belongs to the binding-protein-dependent transport system permease family.</text>
</comment>